<protein>
    <submittedName>
        <fullName evidence="3">Uncharacterized protein</fullName>
    </submittedName>
</protein>
<evidence type="ECO:0000256" key="1">
    <source>
        <dbReference type="ARBA" id="ARBA00022737"/>
    </source>
</evidence>
<keyword evidence="4" id="KW-1185">Reference proteome</keyword>
<keyword evidence="1" id="KW-0677">Repeat</keyword>
<reference evidence="3" key="1">
    <citation type="submission" date="2023-04" db="EMBL/GenBank/DDBJ databases">
        <authorList>
            <person name="Vijverberg K."/>
            <person name="Xiong W."/>
            <person name="Schranz E."/>
        </authorList>
    </citation>
    <scope>NUCLEOTIDE SEQUENCE</scope>
</reference>
<gene>
    <name evidence="3" type="ORF">LSALG_LOCUS4727</name>
</gene>
<evidence type="ECO:0000313" key="4">
    <source>
        <dbReference type="Proteomes" id="UP001177003"/>
    </source>
</evidence>
<organism evidence="3 4">
    <name type="scientific">Lactuca saligna</name>
    <name type="common">Willowleaf lettuce</name>
    <dbReference type="NCBI Taxonomy" id="75948"/>
    <lineage>
        <taxon>Eukaryota</taxon>
        <taxon>Viridiplantae</taxon>
        <taxon>Streptophyta</taxon>
        <taxon>Embryophyta</taxon>
        <taxon>Tracheophyta</taxon>
        <taxon>Spermatophyta</taxon>
        <taxon>Magnoliopsida</taxon>
        <taxon>eudicotyledons</taxon>
        <taxon>Gunneridae</taxon>
        <taxon>Pentapetalae</taxon>
        <taxon>asterids</taxon>
        <taxon>campanulids</taxon>
        <taxon>Asterales</taxon>
        <taxon>Asteraceae</taxon>
        <taxon>Cichorioideae</taxon>
        <taxon>Cichorieae</taxon>
        <taxon>Lactucinae</taxon>
        <taxon>Lactuca</taxon>
    </lineage>
</organism>
<evidence type="ECO:0000313" key="3">
    <source>
        <dbReference type="EMBL" id="CAI9264058.1"/>
    </source>
</evidence>
<feature type="transmembrane region" description="Helical" evidence="2">
    <location>
        <begin position="90"/>
        <end position="107"/>
    </location>
</feature>
<evidence type="ECO:0000256" key="2">
    <source>
        <dbReference type="SAM" id="Phobius"/>
    </source>
</evidence>
<dbReference type="GO" id="GO:0016020">
    <property type="term" value="C:membrane"/>
    <property type="evidence" value="ECO:0007669"/>
    <property type="project" value="UniProtKB-ARBA"/>
</dbReference>
<keyword evidence="2" id="KW-0812">Transmembrane</keyword>
<dbReference type="SUPFAM" id="SSF82185">
    <property type="entry name" value="Histone H3 K4-specific methyltransferase SET7/9 N-terminal domain"/>
    <property type="match status" value="1"/>
</dbReference>
<dbReference type="AlphaFoldDB" id="A0AA35VPW9"/>
<dbReference type="SMART" id="SM00698">
    <property type="entry name" value="MORN"/>
    <property type="match status" value="1"/>
</dbReference>
<proteinExistence type="predicted"/>
<keyword evidence="2" id="KW-0472">Membrane</keyword>
<name>A0AA35VPW9_LACSI</name>
<sequence length="136" mass="15600">MHIGFIGLFKWGVKHGIGHYHSWNGVTYAGEYLADKMHGFGVYSFTNGIDMKVHGMKEEDRDLECTLSEMEILNLDNGKMMFLMFQAHEVTLILFHLLLFVIPKFLMQFRGKKKGEKAYEVAKVDERVNRAVAAAN</sequence>
<dbReference type="InterPro" id="IPR003409">
    <property type="entry name" value="MORN"/>
</dbReference>
<dbReference type="Proteomes" id="UP001177003">
    <property type="component" value="Chromosome 0"/>
</dbReference>
<dbReference type="Gene3D" id="2.20.110.10">
    <property type="entry name" value="Histone H3 K4-specific methyltransferase SET7/9 N-terminal domain"/>
    <property type="match status" value="1"/>
</dbReference>
<keyword evidence="2" id="KW-1133">Transmembrane helix</keyword>
<dbReference type="EMBL" id="OX465086">
    <property type="protein sequence ID" value="CAI9264058.1"/>
    <property type="molecule type" value="Genomic_DNA"/>
</dbReference>
<dbReference type="Pfam" id="PF02493">
    <property type="entry name" value="MORN"/>
    <property type="match status" value="2"/>
</dbReference>
<accession>A0AA35VPW9</accession>